<reference evidence="2 3" key="1">
    <citation type="submission" date="2016-10" db="EMBL/GenBank/DDBJ databases">
        <authorList>
            <person name="de Groot N.N."/>
        </authorList>
    </citation>
    <scope>NUCLEOTIDE SEQUENCE [LARGE SCALE GENOMIC DNA]</scope>
    <source>
        <strain evidence="2 3">DSM 16195</strain>
    </source>
</reference>
<name>A0A1G7FDT0_9FLAO</name>
<dbReference type="RefSeq" id="WP_093143057.1">
    <property type="nucleotide sequence ID" value="NZ_BMWO01000002.1"/>
</dbReference>
<dbReference type="OrthoDB" id="8536716at2"/>
<proteinExistence type="predicted"/>
<sequence>MNPALVLVLQLVLAHVITDFVLQSEKLIKQKRKKKAKAPFLFIHAGISGLLTYVIVQDWSMWGVPVVIAVTHFFIDLWKLQKEDDSLHYFLLDQLLHLLVLLGVWLYLTEGFSEILPFIASVFTSEEILLIGIAYLLAIFPVGFIVGKATQRWQEEIAGDEGKFPSLKKAGRYIGIFERILVLTFILTGNFSAIGFLIGAKSILRFSDKGKSGARKQTEYVLIGTLMSFSLTIIIGILCNYLLGI</sequence>
<accession>A0A1G7FDT0</accession>
<feature type="transmembrane region" description="Helical" evidence="1">
    <location>
        <begin position="128"/>
        <end position="147"/>
    </location>
</feature>
<dbReference type="AlphaFoldDB" id="A0A1G7FDT0"/>
<evidence type="ECO:0000256" key="1">
    <source>
        <dbReference type="SAM" id="Phobius"/>
    </source>
</evidence>
<feature type="transmembrane region" description="Helical" evidence="1">
    <location>
        <begin position="36"/>
        <end position="56"/>
    </location>
</feature>
<keyword evidence="1" id="KW-0812">Transmembrane</keyword>
<dbReference type="STRING" id="227084.SAMN05421855_102481"/>
<keyword evidence="3" id="KW-1185">Reference proteome</keyword>
<feature type="transmembrane region" description="Helical" evidence="1">
    <location>
        <begin position="62"/>
        <end position="78"/>
    </location>
</feature>
<protein>
    <recommendedName>
        <fullName evidence="4">DUF3307 domain-containing protein</fullName>
    </recommendedName>
</protein>
<dbReference type="EMBL" id="FNBA01000002">
    <property type="protein sequence ID" value="SDE73745.1"/>
    <property type="molecule type" value="Genomic_DNA"/>
</dbReference>
<evidence type="ECO:0000313" key="2">
    <source>
        <dbReference type="EMBL" id="SDE73745.1"/>
    </source>
</evidence>
<organism evidence="2 3">
    <name type="scientific">Ulvibacter litoralis</name>
    <dbReference type="NCBI Taxonomy" id="227084"/>
    <lineage>
        <taxon>Bacteria</taxon>
        <taxon>Pseudomonadati</taxon>
        <taxon>Bacteroidota</taxon>
        <taxon>Flavobacteriia</taxon>
        <taxon>Flavobacteriales</taxon>
        <taxon>Flavobacteriaceae</taxon>
        <taxon>Ulvibacter</taxon>
    </lineage>
</organism>
<dbReference type="InterPro" id="IPR021737">
    <property type="entry name" value="Phage_phiKZ_Orf197"/>
</dbReference>
<keyword evidence="1" id="KW-0472">Membrane</keyword>
<keyword evidence="1" id="KW-1133">Transmembrane helix</keyword>
<evidence type="ECO:0000313" key="3">
    <source>
        <dbReference type="Proteomes" id="UP000199321"/>
    </source>
</evidence>
<feature type="transmembrane region" description="Helical" evidence="1">
    <location>
        <begin position="180"/>
        <end position="200"/>
    </location>
</feature>
<feature type="transmembrane region" description="Helical" evidence="1">
    <location>
        <begin position="90"/>
        <end position="108"/>
    </location>
</feature>
<feature type="transmembrane region" description="Helical" evidence="1">
    <location>
        <begin position="220"/>
        <end position="243"/>
    </location>
</feature>
<dbReference type="Proteomes" id="UP000199321">
    <property type="component" value="Unassembled WGS sequence"/>
</dbReference>
<dbReference type="Pfam" id="PF11750">
    <property type="entry name" value="DUF3307"/>
    <property type="match status" value="1"/>
</dbReference>
<evidence type="ECO:0008006" key="4">
    <source>
        <dbReference type="Google" id="ProtNLM"/>
    </source>
</evidence>
<gene>
    <name evidence="2" type="ORF">SAMN05421855_102481</name>
</gene>